<keyword evidence="4 6" id="KW-1133">Transmembrane helix</keyword>
<evidence type="ECO:0000256" key="2">
    <source>
        <dbReference type="ARBA" id="ARBA00022448"/>
    </source>
</evidence>
<dbReference type="PANTHER" id="PTHR43791">
    <property type="entry name" value="PERMEASE-RELATED"/>
    <property type="match status" value="1"/>
</dbReference>
<evidence type="ECO:0000313" key="7">
    <source>
        <dbReference type="EMBL" id="KAK3361308.1"/>
    </source>
</evidence>
<evidence type="ECO:0008006" key="9">
    <source>
        <dbReference type="Google" id="ProtNLM"/>
    </source>
</evidence>
<evidence type="ECO:0000256" key="1">
    <source>
        <dbReference type="ARBA" id="ARBA00004141"/>
    </source>
</evidence>
<reference evidence="7" key="1">
    <citation type="journal article" date="2023" name="Mol. Phylogenet. Evol.">
        <title>Genome-scale phylogeny and comparative genomics of the fungal order Sordariales.</title>
        <authorList>
            <person name="Hensen N."/>
            <person name="Bonometti L."/>
            <person name="Westerberg I."/>
            <person name="Brannstrom I.O."/>
            <person name="Guillou S."/>
            <person name="Cros-Aarteil S."/>
            <person name="Calhoun S."/>
            <person name="Haridas S."/>
            <person name="Kuo A."/>
            <person name="Mondo S."/>
            <person name="Pangilinan J."/>
            <person name="Riley R."/>
            <person name="LaButti K."/>
            <person name="Andreopoulos B."/>
            <person name="Lipzen A."/>
            <person name="Chen C."/>
            <person name="Yan M."/>
            <person name="Daum C."/>
            <person name="Ng V."/>
            <person name="Clum A."/>
            <person name="Steindorff A."/>
            <person name="Ohm R.A."/>
            <person name="Martin F."/>
            <person name="Silar P."/>
            <person name="Natvig D.O."/>
            <person name="Lalanne C."/>
            <person name="Gautier V."/>
            <person name="Ament-Velasquez S.L."/>
            <person name="Kruys A."/>
            <person name="Hutchinson M.I."/>
            <person name="Powell A.J."/>
            <person name="Barry K."/>
            <person name="Miller A.N."/>
            <person name="Grigoriev I.V."/>
            <person name="Debuchy R."/>
            <person name="Gladieux P."/>
            <person name="Hiltunen Thoren M."/>
            <person name="Johannesson H."/>
        </authorList>
    </citation>
    <scope>NUCLEOTIDE SEQUENCE</scope>
    <source>
        <strain evidence="7">CBS 958.72</strain>
    </source>
</reference>
<keyword evidence="3 6" id="KW-0812">Transmembrane</keyword>
<name>A0AAE0JT86_9PEZI</name>
<keyword evidence="8" id="KW-1185">Reference proteome</keyword>
<keyword evidence="5 6" id="KW-0472">Membrane</keyword>
<evidence type="ECO:0000313" key="8">
    <source>
        <dbReference type="Proteomes" id="UP001287356"/>
    </source>
</evidence>
<dbReference type="EMBL" id="JAULSN010000012">
    <property type="protein sequence ID" value="KAK3361308.1"/>
    <property type="molecule type" value="Genomic_DNA"/>
</dbReference>
<evidence type="ECO:0000256" key="6">
    <source>
        <dbReference type="SAM" id="Phobius"/>
    </source>
</evidence>
<dbReference type="GO" id="GO:0022857">
    <property type="term" value="F:transmembrane transporter activity"/>
    <property type="evidence" value="ECO:0007669"/>
    <property type="project" value="TreeGrafter"/>
</dbReference>
<reference evidence="7" key="2">
    <citation type="submission" date="2023-06" db="EMBL/GenBank/DDBJ databases">
        <authorList>
            <consortium name="Lawrence Berkeley National Laboratory"/>
            <person name="Haridas S."/>
            <person name="Hensen N."/>
            <person name="Bonometti L."/>
            <person name="Westerberg I."/>
            <person name="Brannstrom I.O."/>
            <person name="Guillou S."/>
            <person name="Cros-Aarteil S."/>
            <person name="Calhoun S."/>
            <person name="Kuo A."/>
            <person name="Mondo S."/>
            <person name="Pangilinan J."/>
            <person name="Riley R."/>
            <person name="Labutti K."/>
            <person name="Andreopoulos B."/>
            <person name="Lipzen A."/>
            <person name="Chen C."/>
            <person name="Yanf M."/>
            <person name="Daum C."/>
            <person name="Ng V."/>
            <person name="Clum A."/>
            <person name="Steindorff A."/>
            <person name="Ohm R."/>
            <person name="Martin F."/>
            <person name="Silar P."/>
            <person name="Natvig D."/>
            <person name="Lalanne C."/>
            <person name="Gautier V."/>
            <person name="Ament-Velasquez S.L."/>
            <person name="Kruys A."/>
            <person name="Hutchinson M.I."/>
            <person name="Powell A.J."/>
            <person name="Barry K."/>
            <person name="Miller A.N."/>
            <person name="Grigoriev I.V."/>
            <person name="Debuchy R."/>
            <person name="Gladieux P."/>
            <person name="Thoren M.H."/>
            <person name="Johannesson H."/>
        </authorList>
    </citation>
    <scope>NUCLEOTIDE SEQUENCE</scope>
    <source>
        <strain evidence="7">CBS 958.72</strain>
    </source>
</reference>
<evidence type="ECO:0000256" key="3">
    <source>
        <dbReference type="ARBA" id="ARBA00022692"/>
    </source>
</evidence>
<dbReference type="SUPFAM" id="SSF103473">
    <property type="entry name" value="MFS general substrate transporter"/>
    <property type="match status" value="1"/>
</dbReference>
<dbReference type="GO" id="GO:0016020">
    <property type="term" value="C:membrane"/>
    <property type="evidence" value="ECO:0007669"/>
    <property type="project" value="UniProtKB-SubCell"/>
</dbReference>
<feature type="transmembrane region" description="Helical" evidence="6">
    <location>
        <begin position="120"/>
        <end position="137"/>
    </location>
</feature>
<dbReference type="Proteomes" id="UP001287356">
    <property type="component" value="Unassembled WGS sequence"/>
</dbReference>
<protein>
    <recommendedName>
        <fullName evidence="9">Major facilitator superfamily (MFS) profile domain-containing protein</fullName>
    </recommendedName>
</protein>
<sequence>MADYITNEKGNFVCPDSSQTTRLFLLPDFPDNCQWLNADERAMAVARLVRASVRVRGIDSGRPRLGKLRSLVLALSDWRVWGLTLASAMLGCAMVLSYFYPAFVSQMGYTSTVESQYMIAPMWAAAFVCALLSGFGGDRVPGNAPS</sequence>
<dbReference type="PANTHER" id="PTHR43791:SF38">
    <property type="entry name" value="MAJOR FACILITATOR SUPERFAMILY (MFS) PROFILE DOMAIN-CONTAINING PROTEIN"/>
    <property type="match status" value="1"/>
</dbReference>
<gene>
    <name evidence="7" type="ORF">B0T24DRAFT_684973</name>
</gene>
<organism evidence="7 8">
    <name type="scientific">Lasiosphaeria ovina</name>
    <dbReference type="NCBI Taxonomy" id="92902"/>
    <lineage>
        <taxon>Eukaryota</taxon>
        <taxon>Fungi</taxon>
        <taxon>Dikarya</taxon>
        <taxon>Ascomycota</taxon>
        <taxon>Pezizomycotina</taxon>
        <taxon>Sordariomycetes</taxon>
        <taxon>Sordariomycetidae</taxon>
        <taxon>Sordariales</taxon>
        <taxon>Lasiosphaeriaceae</taxon>
        <taxon>Lasiosphaeria</taxon>
    </lineage>
</organism>
<dbReference type="AlphaFoldDB" id="A0AAE0JT86"/>
<dbReference type="InterPro" id="IPR036259">
    <property type="entry name" value="MFS_trans_sf"/>
</dbReference>
<comment type="caution">
    <text evidence="7">The sequence shown here is derived from an EMBL/GenBank/DDBJ whole genome shotgun (WGS) entry which is preliminary data.</text>
</comment>
<feature type="transmembrane region" description="Helical" evidence="6">
    <location>
        <begin position="78"/>
        <end position="100"/>
    </location>
</feature>
<proteinExistence type="predicted"/>
<evidence type="ECO:0000256" key="5">
    <source>
        <dbReference type="ARBA" id="ARBA00023136"/>
    </source>
</evidence>
<comment type="subcellular location">
    <subcellularLocation>
        <location evidence="1">Membrane</location>
        <topology evidence="1">Multi-pass membrane protein</topology>
    </subcellularLocation>
</comment>
<keyword evidence="2" id="KW-0813">Transport</keyword>
<accession>A0AAE0JT86</accession>
<evidence type="ECO:0000256" key="4">
    <source>
        <dbReference type="ARBA" id="ARBA00022989"/>
    </source>
</evidence>